<dbReference type="AlphaFoldDB" id="A0A158HV59"/>
<reference evidence="3 4" key="1">
    <citation type="submission" date="2016-01" db="EMBL/GenBank/DDBJ databases">
        <authorList>
            <person name="Oliw E.H."/>
        </authorList>
    </citation>
    <scope>NUCLEOTIDE SEQUENCE [LARGE SCALE GENOMIC DNA]</scope>
    <source>
        <strain evidence="3">LMG 22029</strain>
    </source>
</reference>
<keyword evidence="2" id="KW-1133">Transmembrane helix</keyword>
<protein>
    <submittedName>
        <fullName evidence="3">Uncharacterized protein</fullName>
    </submittedName>
</protein>
<feature type="compositionally biased region" description="Polar residues" evidence="1">
    <location>
        <begin position="283"/>
        <end position="299"/>
    </location>
</feature>
<evidence type="ECO:0000313" key="4">
    <source>
        <dbReference type="Proteomes" id="UP000054893"/>
    </source>
</evidence>
<accession>A0A158HV59</accession>
<feature type="region of interest" description="Disordered" evidence="1">
    <location>
        <begin position="156"/>
        <end position="312"/>
    </location>
</feature>
<proteinExistence type="predicted"/>
<dbReference type="RefSeq" id="WP_157766694.1">
    <property type="nucleotide sequence ID" value="NZ_FCOC02000021.1"/>
</dbReference>
<feature type="compositionally biased region" description="Basic and acidic residues" evidence="1">
    <location>
        <begin position="87"/>
        <end position="105"/>
    </location>
</feature>
<keyword evidence="2" id="KW-0812">Transmembrane</keyword>
<dbReference type="Proteomes" id="UP000054893">
    <property type="component" value="Unassembled WGS sequence"/>
</dbReference>
<gene>
    <name evidence="3" type="ORF">AWB64_05071</name>
</gene>
<organism evidence="3 4">
    <name type="scientific">Caballeronia sordidicola</name>
    <name type="common">Burkholderia sordidicola</name>
    <dbReference type="NCBI Taxonomy" id="196367"/>
    <lineage>
        <taxon>Bacteria</taxon>
        <taxon>Pseudomonadati</taxon>
        <taxon>Pseudomonadota</taxon>
        <taxon>Betaproteobacteria</taxon>
        <taxon>Burkholderiales</taxon>
        <taxon>Burkholderiaceae</taxon>
        <taxon>Caballeronia</taxon>
    </lineage>
</organism>
<evidence type="ECO:0000313" key="3">
    <source>
        <dbReference type="EMBL" id="SAL48228.1"/>
    </source>
</evidence>
<feature type="compositionally biased region" description="Basic and acidic residues" evidence="1">
    <location>
        <begin position="300"/>
        <end position="312"/>
    </location>
</feature>
<evidence type="ECO:0000256" key="1">
    <source>
        <dbReference type="SAM" id="MobiDB-lite"/>
    </source>
</evidence>
<feature type="region of interest" description="Disordered" evidence="1">
    <location>
        <begin position="75"/>
        <end position="109"/>
    </location>
</feature>
<dbReference type="EMBL" id="FCOC02000021">
    <property type="protein sequence ID" value="SAL48228.1"/>
    <property type="molecule type" value="Genomic_DNA"/>
</dbReference>
<evidence type="ECO:0000256" key="2">
    <source>
        <dbReference type="SAM" id="Phobius"/>
    </source>
</evidence>
<dbReference type="OrthoDB" id="9131135at2"/>
<feature type="compositionally biased region" description="Low complexity" evidence="1">
    <location>
        <begin position="161"/>
        <end position="194"/>
    </location>
</feature>
<sequence length="312" mass="32343">MNASVNISPMCRRCGEPVDPDAGICPSCGSISSPTAIRTSAYSTMSGTTKGLIAIAFVCVLGLAGYTLTPGSMHSAPADTNASDVARAVEAERSRPREVVSDSRSDASTSAALDAVRESIQRHDMQSAKVLLAAILALHRDNPDALALRDEVKANERQDKVVTPASTDTPDTPVTPTRAADTRRTSAVVVATPRKQTGKQGAHGHAGRTSAKAAVVANTKVSKGKVTASKAGARKSAASKKAHVATREPRVKQRPKTSVVAQASKEGAPRAVQTASGAPPDSNIHQESSPGQGATPDSASKSERWRDRGGVR</sequence>
<name>A0A158HV59_CABSO</name>
<keyword evidence="2" id="KW-0472">Membrane</keyword>
<feature type="transmembrane region" description="Helical" evidence="2">
    <location>
        <begin position="51"/>
        <end position="68"/>
    </location>
</feature>